<feature type="binding site" evidence="12">
    <location>
        <position position="266"/>
    </location>
    <ligand>
        <name>L-histidine</name>
        <dbReference type="ChEBI" id="CHEBI:57595"/>
    </ligand>
</feature>
<evidence type="ECO:0000256" key="4">
    <source>
        <dbReference type="ARBA" id="ARBA00022490"/>
    </source>
</evidence>
<feature type="binding site" evidence="12">
    <location>
        <position position="139"/>
    </location>
    <ligand>
        <name>L-histidine</name>
        <dbReference type="ChEBI" id="CHEBI:57595"/>
    </ligand>
</feature>
<evidence type="ECO:0000256" key="3">
    <source>
        <dbReference type="ARBA" id="ARBA00011738"/>
    </source>
</evidence>
<proteinExistence type="inferred from homology"/>
<dbReference type="GO" id="GO:0006427">
    <property type="term" value="P:histidyl-tRNA aminoacylation"/>
    <property type="evidence" value="ECO:0007669"/>
    <property type="project" value="UniProtKB-UniRule"/>
</dbReference>
<reference evidence="14 15" key="1">
    <citation type="submission" date="2015-07" db="EMBL/GenBank/DDBJ databases">
        <title>Draft genome sequence of the Amantichitinum ursilacus IGB-41, a new chitin-degrading bacterium.</title>
        <authorList>
            <person name="Kirstahler P."/>
            <person name="Guenther M."/>
            <person name="Grumaz C."/>
            <person name="Rupp S."/>
            <person name="Zibek S."/>
            <person name="Sohn K."/>
        </authorList>
    </citation>
    <scope>NUCLEOTIDE SEQUENCE [LARGE SCALE GENOMIC DNA]</scope>
    <source>
        <strain evidence="14 15">IGB-41</strain>
    </source>
</reference>
<dbReference type="EC" id="6.1.1.21" evidence="11"/>
<dbReference type="RefSeq" id="WP_053938141.1">
    <property type="nucleotide sequence ID" value="NZ_LAQT01000009.1"/>
</dbReference>
<dbReference type="HAMAP" id="MF_00127">
    <property type="entry name" value="His_tRNA_synth"/>
    <property type="match status" value="1"/>
</dbReference>
<dbReference type="InterPro" id="IPR006195">
    <property type="entry name" value="aa-tRNA-synth_II"/>
</dbReference>
<dbReference type="FunFam" id="3.30.930.10:FF:000005">
    <property type="entry name" value="Histidine--tRNA ligase"/>
    <property type="match status" value="1"/>
</dbReference>
<evidence type="ECO:0000256" key="2">
    <source>
        <dbReference type="ARBA" id="ARBA00008226"/>
    </source>
</evidence>
<dbReference type="Proteomes" id="UP000037939">
    <property type="component" value="Unassembled WGS sequence"/>
</dbReference>
<evidence type="ECO:0000256" key="9">
    <source>
        <dbReference type="ARBA" id="ARBA00023146"/>
    </source>
</evidence>
<keyword evidence="6 11" id="KW-0547">Nucleotide-binding</keyword>
<protein>
    <recommendedName>
        <fullName evidence="11">Histidine--tRNA ligase</fullName>
        <ecNumber evidence="11">6.1.1.21</ecNumber>
    </recommendedName>
    <alternativeName>
        <fullName evidence="11">Histidyl-tRNA synthetase</fullName>
        <shortName evidence="11">HisRS</shortName>
    </alternativeName>
</protein>
<evidence type="ECO:0000313" key="15">
    <source>
        <dbReference type="Proteomes" id="UP000037939"/>
    </source>
</evidence>
<dbReference type="GO" id="GO:0004821">
    <property type="term" value="F:histidine-tRNA ligase activity"/>
    <property type="evidence" value="ECO:0007669"/>
    <property type="project" value="UniProtKB-UniRule"/>
</dbReference>
<gene>
    <name evidence="11 14" type="primary">hisS</name>
    <name evidence="14" type="ORF">WG78_12500</name>
</gene>
<dbReference type="AlphaFoldDB" id="A0A0N0XIF3"/>
<evidence type="ECO:0000256" key="7">
    <source>
        <dbReference type="ARBA" id="ARBA00022840"/>
    </source>
</evidence>
<dbReference type="InterPro" id="IPR041715">
    <property type="entry name" value="HisRS-like_core"/>
</dbReference>
<dbReference type="GO" id="GO:0005524">
    <property type="term" value="F:ATP binding"/>
    <property type="evidence" value="ECO:0007669"/>
    <property type="project" value="UniProtKB-UniRule"/>
</dbReference>
<dbReference type="InterPro" id="IPR004154">
    <property type="entry name" value="Anticodon-bd"/>
</dbReference>
<dbReference type="EMBL" id="LAQT01000009">
    <property type="protein sequence ID" value="KPC52666.1"/>
    <property type="molecule type" value="Genomic_DNA"/>
</dbReference>
<dbReference type="CDD" id="cd00773">
    <property type="entry name" value="HisRS-like_core"/>
    <property type="match status" value="1"/>
</dbReference>
<feature type="binding site" evidence="12">
    <location>
        <begin position="270"/>
        <end position="271"/>
    </location>
    <ligand>
        <name>L-histidine</name>
        <dbReference type="ChEBI" id="CHEBI:57595"/>
    </ligand>
</feature>
<dbReference type="InterPro" id="IPR033656">
    <property type="entry name" value="HisRS_anticodon"/>
</dbReference>
<feature type="binding site" evidence="12">
    <location>
        <position position="135"/>
    </location>
    <ligand>
        <name>L-histidine</name>
        <dbReference type="ChEBI" id="CHEBI:57595"/>
    </ligand>
</feature>
<keyword evidence="7 11" id="KW-0067">ATP-binding</keyword>
<evidence type="ECO:0000256" key="6">
    <source>
        <dbReference type="ARBA" id="ARBA00022741"/>
    </source>
</evidence>
<evidence type="ECO:0000256" key="10">
    <source>
        <dbReference type="ARBA" id="ARBA00047639"/>
    </source>
</evidence>
<keyword evidence="4 11" id="KW-0963">Cytoplasm</keyword>
<evidence type="ECO:0000256" key="12">
    <source>
        <dbReference type="PIRSR" id="PIRSR001549-1"/>
    </source>
</evidence>
<dbReference type="InterPro" id="IPR036621">
    <property type="entry name" value="Anticodon-bd_dom_sf"/>
</dbReference>
<dbReference type="CDD" id="cd00859">
    <property type="entry name" value="HisRS_anticodon"/>
    <property type="match status" value="1"/>
</dbReference>
<dbReference type="InterPro" id="IPR045864">
    <property type="entry name" value="aa-tRNA-synth_II/BPL/LPL"/>
</dbReference>
<comment type="subcellular location">
    <subcellularLocation>
        <location evidence="1 11">Cytoplasm</location>
    </subcellularLocation>
</comment>
<dbReference type="STRING" id="857265.WG78_12500"/>
<accession>A0A0N0XIF3</accession>
<comment type="catalytic activity">
    <reaction evidence="10 11">
        <text>tRNA(His) + L-histidine + ATP = L-histidyl-tRNA(His) + AMP + diphosphate + H(+)</text>
        <dbReference type="Rhea" id="RHEA:17313"/>
        <dbReference type="Rhea" id="RHEA-COMP:9665"/>
        <dbReference type="Rhea" id="RHEA-COMP:9689"/>
        <dbReference type="ChEBI" id="CHEBI:15378"/>
        <dbReference type="ChEBI" id="CHEBI:30616"/>
        <dbReference type="ChEBI" id="CHEBI:33019"/>
        <dbReference type="ChEBI" id="CHEBI:57595"/>
        <dbReference type="ChEBI" id="CHEBI:78442"/>
        <dbReference type="ChEBI" id="CHEBI:78527"/>
        <dbReference type="ChEBI" id="CHEBI:456215"/>
        <dbReference type="EC" id="6.1.1.21"/>
    </reaction>
</comment>
<feature type="domain" description="Aminoacyl-transfer RNA synthetases class-II family profile" evidence="13">
    <location>
        <begin position="32"/>
        <end position="335"/>
    </location>
</feature>
<feature type="binding site" evidence="12">
    <location>
        <begin position="91"/>
        <end position="93"/>
    </location>
    <ligand>
        <name>L-histidine</name>
        <dbReference type="ChEBI" id="CHEBI:57595"/>
    </ligand>
</feature>
<comment type="subunit">
    <text evidence="3 11">Homodimer.</text>
</comment>
<dbReference type="PANTHER" id="PTHR43707:SF1">
    <property type="entry name" value="HISTIDINE--TRNA LIGASE, MITOCHONDRIAL-RELATED"/>
    <property type="match status" value="1"/>
</dbReference>
<evidence type="ECO:0000259" key="13">
    <source>
        <dbReference type="PROSITE" id="PS50862"/>
    </source>
</evidence>
<dbReference type="SUPFAM" id="SSF55681">
    <property type="entry name" value="Class II aaRS and biotin synthetases"/>
    <property type="match status" value="1"/>
</dbReference>
<dbReference type="SUPFAM" id="SSF52954">
    <property type="entry name" value="Class II aaRS ABD-related"/>
    <property type="match status" value="1"/>
</dbReference>
<dbReference type="Gene3D" id="3.30.930.10">
    <property type="entry name" value="Bira Bifunctional Protein, Domain 2"/>
    <property type="match status" value="1"/>
</dbReference>
<evidence type="ECO:0000256" key="8">
    <source>
        <dbReference type="ARBA" id="ARBA00022917"/>
    </source>
</evidence>
<dbReference type="Pfam" id="PF03129">
    <property type="entry name" value="HGTP_anticodon"/>
    <property type="match status" value="1"/>
</dbReference>
<feature type="binding site" evidence="12">
    <location>
        <position position="121"/>
    </location>
    <ligand>
        <name>L-histidine</name>
        <dbReference type="ChEBI" id="CHEBI:57595"/>
    </ligand>
</feature>
<dbReference type="PATRIC" id="fig|857265.3.peg.2577"/>
<name>A0A0N0XIF3_9NEIS</name>
<organism evidence="14 15">
    <name type="scientific">Amantichitinum ursilacus</name>
    <dbReference type="NCBI Taxonomy" id="857265"/>
    <lineage>
        <taxon>Bacteria</taxon>
        <taxon>Pseudomonadati</taxon>
        <taxon>Pseudomonadota</taxon>
        <taxon>Betaproteobacteria</taxon>
        <taxon>Neisseriales</taxon>
        <taxon>Chitinibacteraceae</taxon>
        <taxon>Amantichitinum</taxon>
    </lineage>
</organism>
<keyword evidence="8 11" id="KW-0648">Protein biosynthesis</keyword>
<evidence type="ECO:0000256" key="5">
    <source>
        <dbReference type="ARBA" id="ARBA00022598"/>
    </source>
</evidence>
<evidence type="ECO:0000256" key="1">
    <source>
        <dbReference type="ARBA" id="ARBA00004496"/>
    </source>
</evidence>
<dbReference type="NCBIfam" id="TIGR00442">
    <property type="entry name" value="hisS"/>
    <property type="match status" value="1"/>
</dbReference>
<dbReference type="OrthoDB" id="9800814at2"/>
<keyword evidence="15" id="KW-1185">Reference proteome</keyword>
<dbReference type="PIRSF" id="PIRSF001549">
    <property type="entry name" value="His-tRNA_synth"/>
    <property type="match status" value="1"/>
</dbReference>
<dbReference type="PROSITE" id="PS50862">
    <property type="entry name" value="AA_TRNA_LIGASE_II"/>
    <property type="match status" value="1"/>
</dbReference>
<evidence type="ECO:0000256" key="11">
    <source>
        <dbReference type="HAMAP-Rule" id="MF_00127"/>
    </source>
</evidence>
<keyword evidence="9 11" id="KW-0030">Aminoacyl-tRNA synthetase</keyword>
<dbReference type="GO" id="GO:0005737">
    <property type="term" value="C:cytoplasm"/>
    <property type="evidence" value="ECO:0007669"/>
    <property type="project" value="UniProtKB-SubCell"/>
</dbReference>
<dbReference type="InterPro" id="IPR015807">
    <property type="entry name" value="His-tRNA-ligase"/>
</dbReference>
<comment type="caution">
    <text evidence="14">The sequence shown here is derived from an EMBL/GenBank/DDBJ whole genome shotgun (WGS) entry which is preliminary data.</text>
</comment>
<dbReference type="PANTHER" id="PTHR43707">
    <property type="entry name" value="HISTIDYL-TRNA SYNTHETASE"/>
    <property type="match status" value="1"/>
</dbReference>
<sequence>MSKNIEGVRGMNDALPVVTKGAPIATPAWLYLEKVAREWLNAYGYKQIRTPIVESTDLFVRGVGEHTDIVEKEMYSFEDKLNGERLTLRPEGTAGTVRACIEHGLLYNQTQRLWYIGQMYRHERPQKGRYRQFHQIGAEAFGFEGPDVDAEQIVMLADFFKRLGLTGLTLELNTLGEASERAAHRAELIKYLEGFKEQLDEDGQRRLYTNPLRVLDTKNPALQEMANNAPRLLDFLGEKSRAHFEGLKALLDAAGVAYVINPRLVRGLDYYNLTVFEWTTTELGTQATVGGGGRYDGLVEQLGGKPCPGVGFGLGIERMLLLLEAQNIVAPAAVPDVYLVHSGETTSTAAFTLAHALRQQGLAVVLNCGGGSFKSQFKKADASGARFAVVLGDEEVANGTANLKTLTGADAGAQVTLPSADLLGRIRA</sequence>
<comment type="similarity">
    <text evidence="2 11">Belongs to the class-II aminoacyl-tRNA synthetase family.</text>
</comment>
<dbReference type="Pfam" id="PF13393">
    <property type="entry name" value="tRNA-synt_His"/>
    <property type="match status" value="1"/>
</dbReference>
<dbReference type="InterPro" id="IPR004516">
    <property type="entry name" value="HisRS/HisZ"/>
</dbReference>
<evidence type="ECO:0000313" key="14">
    <source>
        <dbReference type="EMBL" id="KPC52666.1"/>
    </source>
</evidence>
<keyword evidence="5 11" id="KW-0436">Ligase</keyword>
<dbReference type="Gene3D" id="3.40.50.800">
    <property type="entry name" value="Anticodon-binding domain"/>
    <property type="match status" value="1"/>
</dbReference>